<evidence type="ECO:0000256" key="1">
    <source>
        <dbReference type="SAM" id="Phobius"/>
    </source>
</evidence>
<name>A0A327WLJ9_LARAB</name>
<accession>A0A327WLJ9</accession>
<dbReference type="AlphaFoldDB" id="A0A327WLJ9"/>
<dbReference type="OrthoDB" id="176190at2"/>
<keyword evidence="3" id="KW-1185">Reference proteome</keyword>
<proteinExistence type="predicted"/>
<feature type="transmembrane region" description="Helical" evidence="1">
    <location>
        <begin position="99"/>
        <end position="118"/>
    </location>
</feature>
<feature type="transmembrane region" description="Helical" evidence="1">
    <location>
        <begin position="353"/>
        <end position="372"/>
    </location>
</feature>
<sequence>MFPTSSYRLPQPITVGRIFNVAIESELIKVGYIFVLAILSFPYFDFAHTPSAGIDNSWRMALEIIYEKKLVWGKDVIYTYGPLGRWLQRYVITTAPFELFLVDSFVAINLVVLLYSFLPNPLKLWHLLLYFPLWAIVNSMHGEWIHFLWFYLVIYWGVRYLYQPNLLLLYYLLVLSAVNFFMKANYGIIILGYTASLLSFRFVVQRGNVKEYLASLTVLGLLLISGAHWLHTDLIGYLISSLHVIDGYNESQALYPENKLRVVLLAYGCFLLQFLTAIVYLVRLRFAPQKRNDSPYITLFTLFWLLIISFVLLKYAFTRADDGHLTVFIKQSSLLLLLVMVSVPEAWLKKTFFGYLVLNCVIYLTFYIPIFGKIPVNYATEFSQKALLVRHYLQQAVTHSYPVPQATLPDSIRQKIGRQTVDVIPNEISTVYFNGLNYNPRPALQSYQAYNAYLDAKNRDKYLSESAPEWVIFEYTGIDGKYPLADETQTLLALLQRYSTVDESNQQLFLRKNRQTKQLTLVRQQTKRIVMGQKLHLATTDSLLHIVYARTQYTAYGKALNMFFQPPQLTMTISAEDHSAVEYRAVPSLLQKGVIVTSRVDNLSDAKEFLATRQVTNKRITDISFDQKIRWQPGFDPAIDLVIQSYRLK</sequence>
<feature type="transmembrane region" description="Helical" evidence="1">
    <location>
        <begin position="264"/>
        <end position="284"/>
    </location>
</feature>
<reference evidence="2 3" key="1">
    <citation type="submission" date="2018-06" db="EMBL/GenBank/DDBJ databases">
        <title>Genomic Encyclopedia of Archaeal and Bacterial Type Strains, Phase II (KMG-II): from individual species to whole genera.</title>
        <authorList>
            <person name="Goeker M."/>
        </authorList>
    </citation>
    <scope>NUCLEOTIDE SEQUENCE [LARGE SCALE GENOMIC DNA]</scope>
    <source>
        <strain evidence="2 3">DSM 21851</strain>
    </source>
</reference>
<feature type="transmembrane region" description="Helical" evidence="1">
    <location>
        <begin position="188"/>
        <end position="204"/>
    </location>
</feature>
<protein>
    <submittedName>
        <fullName evidence="2">Uncharacterized protein</fullName>
    </submittedName>
</protein>
<feature type="transmembrane region" description="Helical" evidence="1">
    <location>
        <begin position="130"/>
        <end position="154"/>
    </location>
</feature>
<dbReference type="EMBL" id="QLMC01000008">
    <property type="protein sequence ID" value="RAJ92251.1"/>
    <property type="molecule type" value="Genomic_DNA"/>
</dbReference>
<feature type="transmembrane region" description="Helical" evidence="1">
    <location>
        <begin position="166"/>
        <end position="182"/>
    </location>
</feature>
<dbReference type="RefSeq" id="WP_111631218.1">
    <property type="nucleotide sequence ID" value="NZ_QLMC01000008.1"/>
</dbReference>
<comment type="caution">
    <text evidence="2">The sequence shown here is derived from an EMBL/GenBank/DDBJ whole genome shotgun (WGS) entry which is preliminary data.</text>
</comment>
<dbReference type="Proteomes" id="UP000248790">
    <property type="component" value="Unassembled WGS sequence"/>
</dbReference>
<feature type="transmembrane region" description="Helical" evidence="1">
    <location>
        <begin position="211"/>
        <end position="230"/>
    </location>
</feature>
<evidence type="ECO:0000313" key="2">
    <source>
        <dbReference type="EMBL" id="RAJ92251.1"/>
    </source>
</evidence>
<keyword evidence="1" id="KW-0812">Transmembrane</keyword>
<keyword evidence="1" id="KW-1133">Transmembrane helix</keyword>
<evidence type="ECO:0000313" key="3">
    <source>
        <dbReference type="Proteomes" id="UP000248790"/>
    </source>
</evidence>
<feature type="transmembrane region" description="Helical" evidence="1">
    <location>
        <begin position="323"/>
        <end position="341"/>
    </location>
</feature>
<keyword evidence="1" id="KW-0472">Membrane</keyword>
<feature type="transmembrane region" description="Helical" evidence="1">
    <location>
        <begin position="296"/>
        <end position="317"/>
    </location>
</feature>
<organism evidence="2 3">
    <name type="scientific">Larkinella arboricola</name>
    <dbReference type="NCBI Taxonomy" id="643671"/>
    <lineage>
        <taxon>Bacteria</taxon>
        <taxon>Pseudomonadati</taxon>
        <taxon>Bacteroidota</taxon>
        <taxon>Cytophagia</taxon>
        <taxon>Cytophagales</taxon>
        <taxon>Spirosomataceae</taxon>
        <taxon>Larkinella</taxon>
    </lineage>
</organism>
<gene>
    <name evidence="2" type="ORF">LX87_05219</name>
</gene>